<organism evidence="5 6">
    <name type="scientific">Geomonas propionica</name>
    <dbReference type="NCBI Taxonomy" id="2798582"/>
    <lineage>
        <taxon>Bacteria</taxon>
        <taxon>Pseudomonadati</taxon>
        <taxon>Thermodesulfobacteriota</taxon>
        <taxon>Desulfuromonadia</taxon>
        <taxon>Geobacterales</taxon>
        <taxon>Geobacteraceae</taxon>
        <taxon>Geomonas</taxon>
    </lineage>
</organism>
<keyword evidence="6" id="KW-1185">Reference proteome</keyword>
<keyword evidence="1" id="KW-0547">Nucleotide-binding</keyword>
<evidence type="ECO:0000259" key="4">
    <source>
        <dbReference type="Pfam" id="PF14490"/>
    </source>
</evidence>
<dbReference type="Pfam" id="PF14490">
    <property type="entry name" value="HHH_RecD2"/>
    <property type="match status" value="1"/>
</dbReference>
<dbReference type="EMBL" id="JAEMHK010000006">
    <property type="protein sequence ID" value="MBJ6800432.1"/>
    <property type="molecule type" value="Genomic_DNA"/>
</dbReference>
<sequence>MATIVVQNVAFAGTSTGAIFTGACADGSVHRLVASRDVMPRPPVVGEVWSVSGVVQTHPVYGRQVVTRKAVLERPSGRLITACLAKSTVFPGIGPKTADQLWRRFGEDIYAMLDKGDPALFEVPLHSKLLARILVSGWQTLALESDTYRWLDRHGAPVSVAEKIADIYQGQAVAKLEDNPYRLLAFCGWEVADRIARSMGVAADDPRRLVAVVDTAVMKMLRNKHTWESEADFLKSAVQIGGLKRQAAARAVELAMADNAVLPVAGGFQGIGPASMERYIADMVAKMAAGEFQASQLSLRFAADRTFLSSFLAAFHETNGLRLNKAQQDALSMALREPICIVCGGAGVGKTWVLKAFCTASERLARKVYLLALSGRAARRMEEATGHPALTIASFLHRVRQREIVLEDEPVIAVDEASMLDLPISYRLLRHLEPGCRLLLLGDPGQLPPISFGIVFHTLVESALPKVELTQVHRQSAATGIPQAAAALRAGVVPGFSAYAGRCAGLQFIDCTPESVQDLLCDLYRDLGGIDEVRILSPVKAGPAGTHAINRAFHQVMAAGVPAGAGGFAVGEPVIWTQNDYDLGLMNGSLGIVVRADGPLVVNWDGLEVSHTDLSRMEHAYAITVHKSQGSQFKRVIIPIFNNKLLDRTMVYTAITRAREQVVLLGARSALHKAVTEPPSSSIRRTGLALALEKATAR</sequence>
<evidence type="ECO:0000313" key="6">
    <source>
        <dbReference type="Proteomes" id="UP000641025"/>
    </source>
</evidence>
<comment type="caution">
    <text evidence="5">The sequence shown here is derived from an EMBL/GenBank/DDBJ whole genome shotgun (WGS) entry which is preliminary data.</text>
</comment>
<dbReference type="CDD" id="cd18809">
    <property type="entry name" value="SF1_C_RecD"/>
    <property type="match status" value="1"/>
</dbReference>
<name>A0ABS0YRR4_9BACT</name>
<evidence type="ECO:0000256" key="2">
    <source>
        <dbReference type="ARBA" id="ARBA00022840"/>
    </source>
</evidence>
<dbReference type="InterPro" id="IPR050534">
    <property type="entry name" value="Coronavir_polyprotein_1ab"/>
</dbReference>
<feature type="domain" description="UvrD-like helicase C-terminal" evidence="3">
    <location>
        <begin position="619"/>
        <end position="665"/>
    </location>
</feature>
<dbReference type="PANTHER" id="PTHR43788">
    <property type="entry name" value="DNA2/NAM7 HELICASE FAMILY MEMBER"/>
    <property type="match status" value="1"/>
</dbReference>
<dbReference type="Pfam" id="PF13538">
    <property type="entry name" value="UvrD_C_2"/>
    <property type="match status" value="1"/>
</dbReference>
<gene>
    <name evidence="5" type="ORF">JFN90_09825</name>
</gene>
<dbReference type="InterPro" id="IPR027785">
    <property type="entry name" value="UvrD-like_helicase_C"/>
</dbReference>
<feature type="domain" description="ATP-dependent RecD2 DNA helicase-like helix-hairpin-helix" evidence="4">
    <location>
        <begin position="146"/>
        <end position="221"/>
    </location>
</feature>
<reference evidence="5 6" key="1">
    <citation type="submission" date="2020-12" db="EMBL/GenBank/DDBJ databases">
        <title>Geomonas sp. Red259, isolated from paddy soil.</title>
        <authorList>
            <person name="Xu Z."/>
            <person name="Zhang Z."/>
            <person name="Masuda Y."/>
            <person name="Itoh H."/>
            <person name="Senoo K."/>
        </authorList>
    </citation>
    <scope>NUCLEOTIDE SEQUENCE [LARGE SCALE GENOMIC DNA]</scope>
    <source>
        <strain evidence="5 6">Red259</strain>
    </source>
</reference>
<dbReference type="Proteomes" id="UP000641025">
    <property type="component" value="Unassembled WGS sequence"/>
</dbReference>
<accession>A0ABS0YRR4</accession>
<dbReference type="Gene3D" id="2.30.30.940">
    <property type="match status" value="1"/>
</dbReference>
<dbReference type="PANTHER" id="PTHR43788:SF6">
    <property type="entry name" value="DNA HELICASE B"/>
    <property type="match status" value="1"/>
</dbReference>
<proteinExistence type="predicted"/>
<evidence type="ECO:0000259" key="3">
    <source>
        <dbReference type="Pfam" id="PF13538"/>
    </source>
</evidence>
<dbReference type="RefSeq" id="WP_199394941.1">
    <property type="nucleotide sequence ID" value="NZ_JAEMHK010000006.1"/>
</dbReference>
<dbReference type="Gene3D" id="3.40.50.300">
    <property type="entry name" value="P-loop containing nucleotide triphosphate hydrolases"/>
    <property type="match status" value="2"/>
</dbReference>
<evidence type="ECO:0000313" key="5">
    <source>
        <dbReference type="EMBL" id="MBJ6800432.1"/>
    </source>
</evidence>
<keyword evidence="2" id="KW-0067">ATP-binding</keyword>
<dbReference type="InterPro" id="IPR029493">
    <property type="entry name" value="RecD2-like_HHH"/>
</dbReference>
<dbReference type="Gene3D" id="1.10.10.2220">
    <property type="match status" value="1"/>
</dbReference>
<evidence type="ECO:0000256" key="1">
    <source>
        <dbReference type="ARBA" id="ARBA00022741"/>
    </source>
</evidence>
<dbReference type="InterPro" id="IPR027417">
    <property type="entry name" value="P-loop_NTPase"/>
</dbReference>
<dbReference type="SUPFAM" id="SSF52540">
    <property type="entry name" value="P-loop containing nucleoside triphosphate hydrolases"/>
    <property type="match status" value="2"/>
</dbReference>
<dbReference type="Pfam" id="PF13604">
    <property type="entry name" value="AAA_30"/>
    <property type="match status" value="1"/>
</dbReference>
<dbReference type="CDD" id="cd17933">
    <property type="entry name" value="DEXSc_RecD-like"/>
    <property type="match status" value="1"/>
</dbReference>
<protein>
    <submittedName>
        <fullName evidence="5">AAA family ATPase</fullName>
    </submittedName>
</protein>